<dbReference type="InParanoid" id="A0A067QQJ4"/>
<dbReference type="InterPro" id="IPR036047">
    <property type="entry name" value="F-box-like_dom_sf"/>
</dbReference>
<dbReference type="Pfam" id="PF25372">
    <property type="entry name" value="DUF7885"/>
    <property type="match status" value="1"/>
</dbReference>
<dbReference type="Pfam" id="PF12937">
    <property type="entry name" value="F-box-like"/>
    <property type="match status" value="1"/>
</dbReference>
<dbReference type="OMA" id="VYLIGCK"/>
<keyword evidence="4" id="KW-1185">Reference proteome</keyword>
<dbReference type="GO" id="GO:0031146">
    <property type="term" value="P:SCF-dependent proteasomal ubiquitin-dependent protein catabolic process"/>
    <property type="evidence" value="ECO:0007669"/>
    <property type="project" value="TreeGrafter"/>
</dbReference>
<gene>
    <name evidence="3" type="ORF">L798_14530</name>
</gene>
<dbReference type="SMART" id="SM00256">
    <property type="entry name" value="FBOX"/>
    <property type="match status" value="1"/>
</dbReference>
<sequence>MSPVSTGQQKSLNDFPDEMLLEILSYFGPEDLCLIISKVCERWNALTRDRTLWKSLSLKCNYDSEFMRVVQVLTDVPALHSFNIYGREDAAQLLEFLFDTCDYLNELILQFCNLGEDSTRLLTDIVAFYPDLEVLVLKGCKPLTDAGYSLIPRLQKLSGLNLSHCKDLTGKTVCDIVESCQNLKKLNLDDVTKIFDDDVICIIRKVGGQLTSLILDGEDLTDVAFSYLNNCARLQQLEVSFCEEMTDKGLLEGIGPLQELRSLRLKKGQNLTASGLSTFLHRPAMACIVDLNLSECSSLDDHGLEGIANRCVQLRNLSLCWCWEVTDAGIMILVTHCSELRVLDLLGVIHITGTGYFELVPSHLPHLERLNLEQCSYMCGKYLEELVAAVPELEVIDYYGDRVVPEWNESRNFAEEDDT</sequence>
<dbReference type="PANTHER" id="PTHR13318">
    <property type="entry name" value="PARTNER OF PAIRED, ISOFORM B-RELATED"/>
    <property type="match status" value="1"/>
</dbReference>
<dbReference type="InterPro" id="IPR032675">
    <property type="entry name" value="LRR_dom_sf"/>
</dbReference>
<protein>
    <submittedName>
        <fullName evidence="3">F-box/LRR-repeat protein 2</fullName>
    </submittedName>
</protein>
<dbReference type="InterPro" id="IPR001810">
    <property type="entry name" value="F-box_dom"/>
</dbReference>
<dbReference type="Proteomes" id="UP000027135">
    <property type="component" value="Unassembled WGS sequence"/>
</dbReference>
<dbReference type="SUPFAM" id="SSF81383">
    <property type="entry name" value="F-box domain"/>
    <property type="match status" value="1"/>
</dbReference>
<dbReference type="OrthoDB" id="10257471at2759"/>
<organism evidence="3 4">
    <name type="scientific">Zootermopsis nevadensis</name>
    <name type="common">Dampwood termite</name>
    <dbReference type="NCBI Taxonomy" id="136037"/>
    <lineage>
        <taxon>Eukaryota</taxon>
        <taxon>Metazoa</taxon>
        <taxon>Ecdysozoa</taxon>
        <taxon>Arthropoda</taxon>
        <taxon>Hexapoda</taxon>
        <taxon>Insecta</taxon>
        <taxon>Pterygota</taxon>
        <taxon>Neoptera</taxon>
        <taxon>Polyneoptera</taxon>
        <taxon>Dictyoptera</taxon>
        <taxon>Blattodea</taxon>
        <taxon>Blattoidea</taxon>
        <taxon>Termitoidae</taxon>
        <taxon>Termopsidae</taxon>
        <taxon>Zootermopsis</taxon>
    </lineage>
</organism>
<dbReference type="AlphaFoldDB" id="A0A067QQJ4"/>
<dbReference type="PROSITE" id="PS50181">
    <property type="entry name" value="FBOX"/>
    <property type="match status" value="1"/>
</dbReference>
<dbReference type="SUPFAM" id="SSF52047">
    <property type="entry name" value="RNI-like"/>
    <property type="match status" value="1"/>
</dbReference>
<reference evidence="3 4" key="1">
    <citation type="journal article" date="2014" name="Nat. Commun.">
        <title>Molecular traces of alternative social organization in a termite genome.</title>
        <authorList>
            <person name="Terrapon N."/>
            <person name="Li C."/>
            <person name="Robertson H.M."/>
            <person name="Ji L."/>
            <person name="Meng X."/>
            <person name="Booth W."/>
            <person name="Chen Z."/>
            <person name="Childers C.P."/>
            <person name="Glastad K.M."/>
            <person name="Gokhale K."/>
            <person name="Gowin J."/>
            <person name="Gronenberg W."/>
            <person name="Hermansen R.A."/>
            <person name="Hu H."/>
            <person name="Hunt B.G."/>
            <person name="Huylmans A.K."/>
            <person name="Khalil S.M."/>
            <person name="Mitchell R.D."/>
            <person name="Munoz-Torres M.C."/>
            <person name="Mustard J.A."/>
            <person name="Pan H."/>
            <person name="Reese J.T."/>
            <person name="Scharf M.E."/>
            <person name="Sun F."/>
            <person name="Vogel H."/>
            <person name="Xiao J."/>
            <person name="Yang W."/>
            <person name="Yang Z."/>
            <person name="Yang Z."/>
            <person name="Zhou J."/>
            <person name="Zhu J."/>
            <person name="Brent C.S."/>
            <person name="Elsik C.G."/>
            <person name="Goodisman M.A."/>
            <person name="Liberles D.A."/>
            <person name="Roe R.M."/>
            <person name="Vargo E.L."/>
            <person name="Vilcinskas A."/>
            <person name="Wang J."/>
            <person name="Bornberg-Bauer E."/>
            <person name="Korb J."/>
            <person name="Zhang G."/>
            <person name="Liebig J."/>
        </authorList>
    </citation>
    <scope>NUCLEOTIDE SEQUENCE [LARGE SCALE GENOMIC DNA]</scope>
    <source>
        <tissue evidence="3">Whole organism</tissue>
    </source>
</reference>
<evidence type="ECO:0000256" key="1">
    <source>
        <dbReference type="ARBA" id="ARBA00022786"/>
    </source>
</evidence>
<dbReference type="SMART" id="SM00367">
    <property type="entry name" value="LRR_CC"/>
    <property type="match status" value="7"/>
</dbReference>
<accession>A0A067QQJ4</accession>
<keyword evidence="1" id="KW-0833">Ubl conjugation pathway</keyword>
<proteinExistence type="predicted"/>
<dbReference type="EMBL" id="KK853090">
    <property type="protein sequence ID" value="KDR11567.1"/>
    <property type="molecule type" value="Genomic_DNA"/>
</dbReference>
<dbReference type="InterPro" id="IPR057207">
    <property type="entry name" value="FBXL15_LRR"/>
</dbReference>
<dbReference type="GO" id="GO:0019005">
    <property type="term" value="C:SCF ubiquitin ligase complex"/>
    <property type="evidence" value="ECO:0007669"/>
    <property type="project" value="TreeGrafter"/>
</dbReference>
<evidence type="ECO:0000313" key="3">
    <source>
        <dbReference type="EMBL" id="KDR11567.1"/>
    </source>
</evidence>
<dbReference type="eggNOG" id="KOG4341">
    <property type="taxonomic scope" value="Eukaryota"/>
</dbReference>
<name>A0A067QQJ4_ZOONE</name>
<dbReference type="STRING" id="136037.A0A067QQJ4"/>
<dbReference type="Gene3D" id="3.80.10.10">
    <property type="entry name" value="Ribonuclease Inhibitor"/>
    <property type="match status" value="2"/>
</dbReference>
<dbReference type="InterPro" id="IPR006553">
    <property type="entry name" value="Leu-rich_rpt_Cys-con_subtyp"/>
</dbReference>
<evidence type="ECO:0000259" key="2">
    <source>
        <dbReference type="PROSITE" id="PS50181"/>
    </source>
</evidence>
<feature type="domain" description="F-box" evidence="2">
    <location>
        <begin position="9"/>
        <end position="56"/>
    </location>
</feature>
<evidence type="ECO:0000313" key="4">
    <source>
        <dbReference type="Proteomes" id="UP000027135"/>
    </source>
</evidence>